<protein>
    <submittedName>
        <fullName evidence="1">Uncharacterized protein</fullName>
    </submittedName>
</protein>
<reference evidence="1 2" key="1">
    <citation type="journal article" date="2021" name="Front. Genet.">
        <title>Chromosome-Level Genome Assembly Reveals Significant Gene Expansion in the Toll and IMD Signaling Pathways of Dendrolimus kikuchii.</title>
        <authorList>
            <person name="Zhou J."/>
            <person name="Wu P."/>
            <person name="Xiong Z."/>
            <person name="Liu N."/>
            <person name="Zhao N."/>
            <person name="Ji M."/>
            <person name="Qiu Y."/>
            <person name="Yang B."/>
        </authorList>
    </citation>
    <scope>NUCLEOTIDE SEQUENCE [LARGE SCALE GENOMIC DNA]</scope>
    <source>
        <strain evidence="1">Ann1</strain>
    </source>
</reference>
<dbReference type="EMBL" id="CM034401">
    <property type="protein sequence ID" value="KAJ0175560.1"/>
    <property type="molecule type" value="Genomic_DNA"/>
</dbReference>
<organism evidence="1 2">
    <name type="scientific">Dendrolimus kikuchii</name>
    <dbReference type="NCBI Taxonomy" id="765133"/>
    <lineage>
        <taxon>Eukaryota</taxon>
        <taxon>Metazoa</taxon>
        <taxon>Ecdysozoa</taxon>
        <taxon>Arthropoda</taxon>
        <taxon>Hexapoda</taxon>
        <taxon>Insecta</taxon>
        <taxon>Pterygota</taxon>
        <taxon>Neoptera</taxon>
        <taxon>Endopterygota</taxon>
        <taxon>Lepidoptera</taxon>
        <taxon>Glossata</taxon>
        <taxon>Ditrysia</taxon>
        <taxon>Bombycoidea</taxon>
        <taxon>Lasiocampidae</taxon>
        <taxon>Dendrolimus</taxon>
    </lineage>
</organism>
<evidence type="ECO:0000313" key="2">
    <source>
        <dbReference type="Proteomes" id="UP000824533"/>
    </source>
</evidence>
<proteinExistence type="predicted"/>
<keyword evidence="2" id="KW-1185">Reference proteome</keyword>
<gene>
    <name evidence="1" type="ORF">K1T71_008719</name>
</gene>
<comment type="caution">
    <text evidence="1">The sequence shown here is derived from an EMBL/GenBank/DDBJ whole genome shotgun (WGS) entry which is preliminary data.</text>
</comment>
<accession>A0ACC1CVB0</accession>
<name>A0ACC1CVB0_9NEOP</name>
<sequence length="155" mass="18367">MFFQIFVVILLFCSGYTRHLPRFDELDEEDQLLYRAAYDTPSYNQEEYEEEEDLPLGKLDLLKDGLWAIKAKLKQMKAFDKALVANLLATKLKVKELLENHMKPIKKHIHKVEKVEKKKPYYQPSYPPPQYDQQYPVPQYAVPAPQYVHDPYYGI</sequence>
<evidence type="ECO:0000313" key="1">
    <source>
        <dbReference type="EMBL" id="KAJ0175560.1"/>
    </source>
</evidence>
<dbReference type="Proteomes" id="UP000824533">
    <property type="component" value="Linkage Group LG15"/>
</dbReference>